<dbReference type="EMBL" id="RRYP01007599">
    <property type="protein sequence ID" value="TNV80368.1"/>
    <property type="molecule type" value="Genomic_DNA"/>
</dbReference>
<comment type="similarity">
    <text evidence="4">Belongs to the adenylate kinase family.</text>
</comment>
<keyword evidence="2" id="KW-0547">Nucleotide-binding</keyword>
<dbReference type="SUPFAM" id="SSF52540">
    <property type="entry name" value="P-loop containing nucleoside triphosphate hydrolases"/>
    <property type="match status" value="1"/>
</dbReference>
<evidence type="ECO:0000256" key="4">
    <source>
        <dbReference type="RuleBase" id="RU003330"/>
    </source>
</evidence>
<dbReference type="InterPro" id="IPR000850">
    <property type="entry name" value="Adenylat/UMP-CMP_kin"/>
</dbReference>
<dbReference type="Gene3D" id="3.40.50.300">
    <property type="entry name" value="P-loop containing nucleotide triphosphate hydrolases"/>
    <property type="match status" value="1"/>
</dbReference>
<proteinExistence type="inferred from homology"/>
<reference evidence="5" key="1">
    <citation type="submission" date="2019-06" db="EMBL/GenBank/DDBJ databases">
        <authorList>
            <person name="Zheng W."/>
        </authorList>
    </citation>
    <scope>NUCLEOTIDE SEQUENCE</scope>
    <source>
        <strain evidence="5">QDHG01</strain>
    </source>
</reference>
<dbReference type="CDD" id="cd01428">
    <property type="entry name" value="ADK"/>
    <property type="match status" value="1"/>
</dbReference>
<keyword evidence="6" id="KW-1185">Reference proteome</keyword>
<dbReference type="PRINTS" id="PR00094">
    <property type="entry name" value="ADENYLTKNASE"/>
</dbReference>
<dbReference type="HAMAP" id="MF_00235">
    <property type="entry name" value="Adenylate_kinase_Adk"/>
    <property type="match status" value="1"/>
</dbReference>
<dbReference type="Pfam" id="PF00406">
    <property type="entry name" value="ADK"/>
    <property type="match status" value="1"/>
</dbReference>
<dbReference type="Proteomes" id="UP000785679">
    <property type="component" value="Unassembled WGS sequence"/>
</dbReference>
<dbReference type="AlphaFoldDB" id="A0A8J8NSP9"/>
<accession>A0A8J8NSP9</accession>
<evidence type="ECO:0000256" key="1">
    <source>
        <dbReference type="ARBA" id="ARBA00022679"/>
    </source>
</evidence>
<dbReference type="PANTHER" id="PTHR23359">
    <property type="entry name" value="NUCLEOTIDE KINASE"/>
    <property type="match status" value="1"/>
</dbReference>
<dbReference type="GO" id="GO:0005524">
    <property type="term" value="F:ATP binding"/>
    <property type="evidence" value="ECO:0007669"/>
    <property type="project" value="InterPro"/>
</dbReference>
<dbReference type="GO" id="GO:0019205">
    <property type="term" value="F:nucleobase-containing compound kinase activity"/>
    <property type="evidence" value="ECO:0007669"/>
    <property type="project" value="InterPro"/>
</dbReference>
<comment type="caution">
    <text evidence="5">The sequence shown here is derived from an EMBL/GenBank/DDBJ whole genome shotgun (WGS) entry which is preliminary data.</text>
</comment>
<keyword evidence="3 4" id="KW-0418">Kinase</keyword>
<dbReference type="GO" id="GO:0006139">
    <property type="term" value="P:nucleobase-containing compound metabolic process"/>
    <property type="evidence" value="ECO:0007669"/>
    <property type="project" value="InterPro"/>
</dbReference>
<keyword evidence="1 4" id="KW-0808">Transferase</keyword>
<organism evidence="5 6">
    <name type="scientific">Halteria grandinella</name>
    <dbReference type="NCBI Taxonomy" id="5974"/>
    <lineage>
        <taxon>Eukaryota</taxon>
        <taxon>Sar</taxon>
        <taxon>Alveolata</taxon>
        <taxon>Ciliophora</taxon>
        <taxon>Intramacronucleata</taxon>
        <taxon>Spirotrichea</taxon>
        <taxon>Stichotrichia</taxon>
        <taxon>Sporadotrichida</taxon>
        <taxon>Halteriidae</taxon>
        <taxon>Halteria</taxon>
    </lineage>
</organism>
<evidence type="ECO:0000256" key="3">
    <source>
        <dbReference type="ARBA" id="ARBA00022777"/>
    </source>
</evidence>
<sequence length="270" mass="30623">MQSLQLKSLVTHQRTSLLQHSTRLFSAATTSKQLHLLLFGAPGVGKGTYSKLIEKQFDLPTFSMGEYFRAVINNPSVDNSDPFIVKLKNILRSGQLVDDQTVIDVVLKVKQDAKYGQHLGLILDGVPRTIKQAQMLRDAGVKVDLIINFFNREEILLEKLMGRRVCPSCSRNYNIANINTPDGYKMKPLLPKKKADECDDCEGVKLIVRDDDKESIIRDRMAVYREKTEPIIDFYKSVCGSETKVVDFEAKKGVDDYPEVKRILQETLKI</sequence>
<dbReference type="InterPro" id="IPR027417">
    <property type="entry name" value="P-loop_NTPase"/>
</dbReference>
<evidence type="ECO:0000313" key="5">
    <source>
        <dbReference type="EMBL" id="TNV80368.1"/>
    </source>
</evidence>
<gene>
    <name evidence="5" type="ORF">FGO68_gene11509</name>
</gene>
<dbReference type="OrthoDB" id="439792at2759"/>
<evidence type="ECO:0000313" key="6">
    <source>
        <dbReference type="Proteomes" id="UP000785679"/>
    </source>
</evidence>
<name>A0A8J8NSP9_HALGN</name>
<evidence type="ECO:0000256" key="2">
    <source>
        <dbReference type="ARBA" id="ARBA00022741"/>
    </source>
</evidence>
<protein>
    <recommendedName>
        <fullName evidence="7">Adenylate kinase</fullName>
    </recommendedName>
</protein>
<evidence type="ECO:0008006" key="7">
    <source>
        <dbReference type="Google" id="ProtNLM"/>
    </source>
</evidence>